<dbReference type="EMBL" id="NPBQ01000114">
    <property type="protein sequence ID" value="PAD81697.1"/>
    <property type="molecule type" value="Genomic_DNA"/>
</dbReference>
<dbReference type="PANTHER" id="PTHR43685:SF11">
    <property type="entry name" value="GLYCOSYLTRANSFERASE TAGX-RELATED"/>
    <property type="match status" value="1"/>
</dbReference>
<dbReference type="InterPro" id="IPR029044">
    <property type="entry name" value="Nucleotide-diphossugar_trans"/>
</dbReference>
<dbReference type="Gene3D" id="3.90.550.10">
    <property type="entry name" value="Spore Coat Polysaccharide Biosynthesis Protein SpsA, Chain A"/>
    <property type="match status" value="1"/>
</dbReference>
<proteinExistence type="inferred from homology"/>
<sequence>MKKEKVSFIIPAYNAQKYILDCVTRILQIPYEEIEVIVVDDGSTDLTLEKLKTIIDHRLMVVSQKNSGVSAARNTGIRKSTGNYIAFVDADDLVLPEQYSKILNSVGFDKEIYMFAYAVMNQKIVRKVPLPLEPGCYNEADARLLCERLYDEPFSKNYKATYFGGKVYQYLFSRKFLLDNELAFPTNMRFAEDCIFCFSCFRVVKKFEVLAAESPYLYVVYSESASHSYRSDFWNELKKSYMSACNLAGTEVGHKNELYFHYGNEVVRRTVLHFSNWNQKRQALEKIREVMQDQEFLEAVKGVQFDSWTFKERMFLSLYRKQKVEFVYLMMRVNNIFNRALKLMRNK</sequence>
<protein>
    <recommendedName>
        <fullName evidence="2">Glycosyltransferase 2-like domain-containing protein</fullName>
    </recommendedName>
</protein>
<gene>
    <name evidence="3" type="ORF">CHH57_18805</name>
</gene>
<dbReference type="Pfam" id="PF00535">
    <property type="entry name" value="Glycos_transf_2"/>
    <property type="match status" value="1"/>
</dbReference>
<dbReference type="RefSeq" id="WP_095332687.1">
    <property type="nucleotide sequence ID" value="NZ_NPBQ01000114.1"/>
</dbReference>
<name>A0AA91YZB1_NIACI</name>
<dbReference type="SUPFAM" id="SSF53448">
    <property type="entry name" value="Nucleotide-diphospho-sugar transferases"/>
    <property type="match status" value="1"/>
</dbReference>
<dbReference type="PANTHER" id="PTHR43685">
    <property type="entry name" value="GLYCOSYLTRANSFERASE"/>
    <property type="match status" value="1"/>
</dbReference>
<dbReference type="AlphaFoldDB" id="A0AA91YZB1"/>
<dbReference type="Proteomes" id="UP000216961">
    <property type="component" value="Unassembled WGS sequence"/>
</dbReference>
<dbReference type="InterPro" id="IPR001173">
    <property type="entry name" value="Glyco_trans_2-like"/>
</dbReference>
<evidence type="ECO:0000256" key="1">
    <source>
        <dbReference type="ARBA" id="ARBA00006739"/>
    </source>
</evidence>
<dbReference type="InterPro" id="IPR050834">
    <property type="entry name" value="Glycosyltransf_2"/>
</dbReference>
<evidence type="ECO:0000313" key="3">
    <source>
        <dbReference type="EMBL" id="PAD81697.1"/>
    </source>
</evidence>
<reference evidence="3 4" key="1">
    <citation type="submission" date="2017-07" db="EMBL/GenBank/DDBJ databases">
        <title>Isolation and whole genome analysis of endospore-forming bacteria from heroin.</title>
        <authorList>
            <person name="Kalinowski J."/>
            <person name="Ahrens B."/>
            <person name="Al-Dilaimi A."/>
            <person name="Winkler A."/>
            <person name="Wibberg D."/>
            <person name="Schleenbecker U."/>
            <person name="Ruckert C."/>
            <person name="Wolfel R."/>
            <person name="Grass G."/>
        </authorList>
    </citation>
    <scope>NUCLEOTIDE SEQUENCE [LARGE SCALE GENOMIC DNA]</scope>
    <source>
        <strain evidence="3 4">7521-2</strain>
    </source>
</reference>
<organism evidence="3 4">
    <name type="scientific">Niallia circulans</name>
    <name type="common">Bacillus circulans</name>
    <dbReference type="NCBI Taxonomy" id="1397"/>
    <lineage>
        <taxon>Bacteria</taxon>
        <taxon>Bacillati</taxon>
        <taxon>Bacillota</taxon>
        <taxon>Bacilli</taxon>
        <taxon>Bacillales</taxon>
        <taxon>Bacillaceae</taxon>
        <taxon>Niallia</taxon>
    </lineage>
</organism>
<accession>A0AA91YZB1</accession>
<evidence type="ECO:0000313" key="4">
    <source>
        <dbReference type="Proteomes" id="UP000216961"/>
    </source>
</evidence>
<evidence type="ECO:0000259" key="2">
    <source>
        <dbReference type="Pfam" id="PF00535"/>
    </source>
</evidence>
<comment type="similarity">
    <text evidence="1">Belongs to the glycosyltransferase 2 family.</text>
</comment>
<comment type="caution">
    <text evidence="3">The sequence shown here is derived from an EMBL/GenBank/DDBJ whole genome shotgun (WGS) entry which is preliminary data.</text>
</comment>
<feature type="domain" description="Glycosyltransferase 2-like" evidence="2">
    <location>
        <begin position="7"/>
        <end position="131"/>
    </location>
</feature>
<dbReference type="CDD" id="cd00761">
    <property type="entry name" value="Glyco_tranf_GTA_type"/>
    <property type="match status" value="1"/>
</dbReference>